<organism evidence="10 11">
    <name type="scientific">Vanilla planifolia</name>
    <name type="common">Vanilla</name>
    <dbReference type="NCBI Taxonomy" id="51239"/>
    <lineage>
        <taxon>Eukaryota</taxon>
        <taxon>Viridiplantae</taxon>
        <taxon>Streptophyta</taxon>
        <taxon>Embryophyta</taxon>
        <taxon>Tracheophyta</taxon>
        <taxon>Spermatophyta</taxon>
        <taxon>Magnoliopsida</taxon>
        <taxon>Liliopsida</taxon>
        <taxon>Asparagales</taxon>
        <taxon>Orchidaceae</taxon>
        <taxon>Vanilloideae</taxon>
        <taxon>Vanilleae</taxon>
        <taxon>Vanilla</taxon>
    </lineage>
</organism>
<evidence type="ECO:0000256" key="8">
    <source>
        <dbReference type="SAM" id="MobiDB-lite"/>
    </source>
</evidence>
<dbReference type="GO" id="GO:0080143">
    <property type="term" value="P:regulation of amino acid export"/>
    <property type="evidence" value="ECO:0007669"/>
    <property type="project" value="InterPro"/>
</dbReference>
<evidence type="ECO:0000256" key="3">
    <source>
        <dbReference type="ARBA" id="ARBA00022448"/>
    </source>
</evidence>
<evidence type="ECO:0000313" key="10">
    <source>
        <dbReference type="EMBL" id="KAG0482433.1"/>
    </source>
</evidence>
<sequence>MTETLPRPPPVQPDAKPVGAMAHSAWQSPVPYVFGALAAMFALVSFALLIVVWSYLRSGSFEGSAADEEPSGGNDGNDGCRPPSSAYRQSLAVIMAGDDKPSFLATPTFADKNPVFDGGEDGKANDDDGEDGVTCTWDAATRKSCARSQLYASRLLGKNDRQIQATGKKTLRFNFSPWILLEICFLGYRSFGHLDVH</sequence>
<comment type="subcellular location">
    <subcellularLocation>
        <location evidence="1">Membrane</location>
        <topology evidence="1">Single-pass membrane protein</topology>
    </subcellularLocation>
</comment>
<dbReference type="InterPro" id="IPR040359">
    <property type="entry name" value="GDU"/>
</dbReference>
<feature type="region of interest" description="Disordered" evidence="8">
    <location>
        <begin position="63"/>
        <end position="82"/>
    </location>
</feature>
<dbReference type="PANTHER" id="PTHR33228:SF77">
    <property type="entry name" value="PROTEIN GLUTAMINE DUMPER 2"/>
    <property type="match status" value="1"/>
</dbReference>
<keyword evidence="6 9" id="KW-1133">Transmembrane helix</keyword>
<dbReference type="GO" id="GO:0016020">
    <property type="term" value="C:membrane"/>
    <property type="evidence" value="ECO:0007669"/>
    <property type="project" value="UniProtKB-SubCell"/>
</dbReference>
<evidence type="ECO:0000313" key="11">
    <source>
        <dbReference type="Proteomes" id="UP000639772"/>
    </source>
</evidence>
<evidence type="ECO:0000256" key="2">
    <source>
        <dbReference type="ARBA" id="ARBA00009977"/>
    </source>
</evidence>
<evidence type="ECO:0000256" key="7">
    <source>
        <dbReference type="ARBA" id="ARBA00023136"/>
    </source>
</evidence>
<keyword evidence="5" id="KW-0029">Amino-acid transport</keyword>
<comment type="similarity">
    <text evidence="2">Belongs to the GLUTAMINE DUMPER 1 (TC 9.B.60) family.</text>
</comment>
<dbReference type="PANTHER" id="PTHR33228">
    <property type="entry name" value="PROTEIN GLUTAMINE DUMPER 4-RELATED"/>
    <property type="match status" value="1"/>
</dbReference>
<dbReference type="EMBL" id="JADCNM010000005">
    <property type="protein sequence ID" value="KAG0482433.1"/>
    <property type="molecule type" value="Genomic_DNA"/>
</dbReference>
<dbReference type="AlphaFoldDB" id="A0A835R9S4"/>
<evidence type="ECO:0000256" key="1">
    <source>
        <dbReference type="ARBA" id="ARBA00004167"/>
    </source>
</evidence>
<proteinExistence type="inferred from homology"/>
<feature type="transmembrane region" description="Helical" evidence="9">
    <location>
        <begin position="32"/>
        <end position="56"/>
    </location>
</feature>
<dbReference type="Proteomes" id="UP000639772">
    <property type="component" value="Unassembled WGS sequence"/>
</dbReference>
<comment type="caution">
    <text evidence="10">The sequence shown here is derived from an EMBL/GenBank/DDBJ whole genome shotgun (WGS) entry which is preliminary data.</text>
</comment>
<dbReference type="OrthoDB" id="1930784at2759"/>
<keyword evidence="4 9" id="KW-0812">Transmembrane</keyword>
<name>A0A835R9S4_VANPL</name>
<gene>
    <name evidence="10" type="ORF">HPP92_010517</name>
</gene>
<keyword evidence="3" id="KW-0813">Transport</keyword>
<dbReference type="GO" id="GO:0006865">
    <property type="term" value="P:amino acid transport"/>
    <property type="evidence" value="ECO:0007669"/>
    <property type="project" value="UniProtKB-KW"/>
</dbReference>
<reference evidence="10 11" key="1">
    <citation type="journal article" date="2020" name="Nat. Food">
        <title>A phased Vanilla planifolia genome enables genetic improvement of flavour and production.</title>
        <authorList>
            <person name="Hasing T."/>
            <person name="Tang H."/>
            <person name="Brym M."/>
            <person name="Khazi F."/>
            <person name="Huang T."/>
            <person name="Chambers A.H."/>
        </authorList>
    </citation>
    <scope>NUCLEOTIDE SEQUENCE [LARGE SCALE GENOMIC DNA]</scope>
    <source>
        <tissue evidence="10">Leaf</tissue>
    </source>
</reference>
<evidence type="ECO:0000256" key="6">
    <source>
        <dbReference type="ARBA" id="ARBA00022989"/>
    </source>
</evidence>
<evidence type="ECO:0000256" key="4">
    <source>
        <dbReference type="ARBA" id="ARBA00022692"/>
    </source>
</evidence>
<evidence type="ECO:0000256" key="5">
    <source>
        <dbReference type="ARBA" id="ARBA00022970"/>
    </source>
</evidence>
<accession>A0A835R9S4</accession>
<protein>
    <submittedName>
        <fullName evidence="10">Uncharacterized protein</fullName>
    </submittedName>
</protein>
<evidence type="ECO:0000256" key="9">
    <source>
        <dbReference type="SAM" id="Phobius"/>
    </source>
</evidence>
<keyword evidence="7 9" id="KW-0472">Membrane</keyword>